<evidence type="ECO:0000313" key="6">
    <source>
        <dbReference type="Proteomes" id="UP000295313"/>
    </source>
</evidence>
<dbReference type="PROSITE" id="PS51118">
    <property type="entry name" value="HTH_HXLR"/>
    <property type="match status" value="1"/>
</dbReference>
<organism evidence="5 6">
    <name type="scientific">Epilithonimonas xixisoli</name>
    <dbReference type="NCBI Taxonomy" id="1476462"/>
    <lineage>
        <taxon>Bacteria</taxon>
        <taxon>Pseudomonadati</taxon>
        <taxon>Bacteroidota</taxon>
        <taxon>Flavobacteriia</taxon>
        <taxon>Flavobacteriales</taxon>
        <taxon>Weeksellaceae</taxon>
        <taxon>Chryseobacterium group</taxon>
        <taxon>Epilithonimonas</taxon>
    </lineage>
</organism>
<dbReference type="Pfam" id="PF01638">
    <property type="entry name" value="HxlR"/>
    <property type="match status" value="1"/>
</dbReference>
<name>A0A4R8I357_9FLAO</name>
<evidence type="ECO:0000256" key="1">
    <source>
        <dbReference type="ARBA" id="ARBA00023015"/>
    </source>
</evidence>
<dbReference type="EMBL" id="SOEO01000003">
    <property type="protein sequence ID" value="TDX82694.1"/>
    <property type="molecule type" value="Genomic_DNA"/>
</dbReference>
<keyword evidence="1" id="KW-0805">Transcription regulation</keyword>
<feature type="domain" description="HTH hxlR-type" evidence="4">
    <location>
        <begin position="12"/>
        <end position="115"/>
    </location>
</feature>
<keyword evidence="2" id="KW-0238">DNA-binding</keyword>
<keyword evidence="3" id="KW-0804">Transcription</keyword>
<evidence type="ECO:0000256" key="2">
    <source>
        <dbReference type="ARBA" id="ARBA00023125"/>
    </source>
</evidence>
<dbReference type="InterPro" id="IPR036388">
    <property type="entry name" value="WH-like_DNA-bd_sf"/>
</dbReference>
<evidence type="ECO:0000313" key="5">
    <source>
        <dbReference type="EMBL" id="TDX82694.1"/>
    </source>
</evidence>
<reference evidence="5 6" key="1">
    <citation type="submission" date="2019-03" db="EMBL/GenBank/DDBJ databases">
        <title>Genomic Encyclopedia of Type Strains, Phase III (KMG-III): the genomes of soil and plant-associated and newly described type strains.</title>
        <authorList>
            <person name="Whitman W."/>
        </authorList>
    </citation>
    <scope>NUCLEOTIDE SEQUENCE [LARGE SCALE GENOMIC DNA]</scope>
    <source>
        <strain evidence="5 6">CGMCC 1.12802</strain>
    </source>
</reference>
<dbReference type="Gene3D" id="1.10.10.10">
    <property type="entry name" value="Winged helix-like DNA-binding domain superfamily/Winged helix DNA-binding domain"/>
    <property type="match status" value="1"/>
</dbReference>
<sequence length="121" mass="13870">MKNTDGMKIKCCKTNLLAVQDTMDILKGRWKVQIIAALCYNKMRFSDLQKEIAGVSAKMLSSELKDLEINQLVSRTVLNTQPISVEYELTDYGRTLKKIIEHLADWGVEHRKKIIGKVMEN</sequence>
<evidence type="ECO:0000259" key="4">
    <source>
        <dbReference type="PROSITE" id="PS51118"/>
    </source>
</evidence>
<dbReference type="InterPro" id="IPR002577">
    <property type="entry name" value="HTH_HxlR"/>
</dbReference>
<protein>
    <submittedName>
        <fullName evidence="5">HxlR family transcriptional regulator</fullName>
    </submittedName>
</protein>
<dbReference type="PANTHER" id="PTHR33204:SF29">
    <property type="entry name" value="TRANSCRIPTIONAL REGULATOR"/>
    <property type="match status" value="1"/>
</dbReference>
<evidence type="ECO:0000256" key="3">
    <source>
        <dbReference type="ARBA" id="ARBA00023163"/>
    </source>
</evidence>
<dbReference type="AlphaFoldDB" id="A0A4R8I357"/>
<keyword evidence="6" id="KW-1185">Reference proteome</keyword>
<gene>
    <name evidence="5" type="ORF">B0I22_2714</name>
</gene>
<dbReference type="InterPro" id="IPR036390">
    <property type="entry name" value="WH_DNA-bd_sf"/>
</dbReference>
<dbReference type="PANTHER" id="PTHR33204">
    <property type="entry name" value="TRANSCRIPTIONAL REGULATOR, MARR FAMILY"/>
    <property type="match status" value="1"/>
</dbReference>
<accession>A0A4R8I357</accession>
<dbReference type="SUPFAM" id="SSF46785">
    <property type="entry name" value="Winged helix' DNA-binding domain"/>
    <property type="match status" value="1"/>
</dbReference>
<dbReference type="Proteomes" id="UP000295313">
    <property type="component" value="Unassembled WGS sequence"/>
</dbReference>
<proteinExistence type="predicted"/>
<dbReference type="GO" id="GO:0003677">
    <property type="term" value="F:DNA binding"/>
    <property type="evidence" value="ECO:0007669"/>
    <property type="project" value="UniProtKB-KW"/>
</dbReference>
<comment type="caution">
    <text evidence="5">The sequence shown here is derived from an EMBL/GenBank/DDBJ whole genome shotgun (WGS) entry which is preliminary data.</text>
</comment>